<evidence type="ECO:0000313" key="3">
    <source>
        <dbReference type="Proteomes" id="UP001054902"/>
    </source>
</evidence>
<dbReference type="InterPro" id="IPR013783">
    <property type="entry name" value="Ig-like_fold"/>
</dbReference>
<dbReference type="InterPro" id="IPR000535">
    <property type="entry name" value="MSP_dom"/>
</dbReference>
<comment type="caution">
    <text evidence="2">The sequence shown here is derived from an EMBL/GenBank/DDBJ whole genome shotgun (WGS) entry which is preliminary data.</text>
</comment>
<dbReference type="SUPFAM" id="SSF49354">
    <property type="entry name" value="PapD-like"/>
    <property type="match status" value="1"/>
</dbReference>
<name>A0AAD3DDW9_9STRA</name>
<proteinExistence type="predicted"/>
<reference evidence="2 3" key="1">
    <citation type="journal article" date="2021" name="Sci. Rep.">
        <title>The genome of the diatom Chaetoceros tenuissimus carries an ancient integrated fragment of an extant virus.</title>
        <authorList>
            <person name="Hongo Y."/>
            <person name="Kimura K."/>
            <person name="Takaki Y."/>
            <person name="Yoshida Y."/>
            <person name="Baba S."/>
            <person name="Kobayashi G."/>
            <person name="Nagasaki K."/>
            <person name="Hano T."/>
            <person name="Tomaru Y."/>
        </authorList>
    </citation>
    <scope>NUCLEOTIDE SEQUENCE [LARGE SCALE GENOMIC DNA]</scope>
    <source>
        <strain evidence="2 3">NIES-3715</strain>
    </source>
</reference>
<dbReference type="Pfam" id="PF00635">
    <property type="entry name" value="Motile_Sperm"/>
    <property type="match status" value="1"/>
</dbReference>
<dbReference type="Gene3D" id="2.60.40.10">
    <property type="entry name" value="Immunoglobulins"/>
    <property type="match status" value="1"/>
</dbReference>
<protein>
    <recommendedName>
        <fullName evidence="1">MSP domain-containing protein</fullName>
    </recommendedName>
</protein>
<dbReference type="PROSITE" id="PS50202">
    <property type="entry name" value="MSP"/>
    <property type="match status" value="1"/>
</dbReference>
<organism evidence="2 3">
    <name type="scientific">Chaetoceros tenuissimus</name>
    <dbReference type="NCBI Taxonomy" id="426638"/>
    <lineage>
        <taxon>Eukaryota</taxon>
        <taxon>Sar</taxon>
        <taxon>Stramenopiles</taxon>
        <taxon>Ochrophyta</taxon>
        <taxon>Bacillariophyta</taxon>
        <taxon>Coscinodiscophyceae</taxon>
        <taxon>Chaetocerotophycidae</taxon>
        <taxon>Chaetocerotales</taxon>
        <taxon>Chaetocerotaceae</taxon>
        <taxon>Chaetoceros</taxon>
    </lineage>
</organism>
<dbReference type="Proteomes" id="UP001054902">
    <property type="component" value="Unassembled WGS sequence"/>
</dbReference>
<accession>A0AAD3DDW9</accession>
<keyword evidence="3" id="KW-1185">Reference proteome</keyword>
<evidence type="ECO:0000259" key="1">
    <source>
        <dbReference type="PROSITE" id="PS50202"/>
    </source>
</evidence>
<dbReference type="AlphaFoldDB" id="A0AAD3DDW9"/>
<sequence length="441" mass="49920">MFDCNYAIPNSFASNVHDHSINVGGSATSTHVNNTEYRVIYNVMLEDGIKVFRSSKKTFDLIGGYYHNLRYHMYDVYCSGDILIGYMVQSTLMKDIGPSNPFCRHGGLFSPLCMDLKNLHIAYRVHNVPIAEAQMIPVGTFLTNYRDSRSRLQRHIPELSRTHHYKIELVGTMSVGVYPPCCCTIPKLIFPDLIPWNRYDVFKPEYDFSSPVMNYMERDTHQNDEILCSNSNPNIAPNDDNVFIPSNKVNCMERESDQNEETMLCNDPTPNLTQAIEIVDEGNVFILPSNDQEDNALVLTATLVEDACEDNQCNNTVHSKKVVCKNKKKNEKTKFALVVEPDTILRFNMTRDSSADEVSATLTLTSPGGNVYFAFNIEITNPNRYFIRSKQGIIAPGDSVPVKFDLVEAEKQRLLQTFDRLGEPTLDHAKGTLLVQSSINR</sequence>
<evidence type="ECO:0000313" key="2">
    <source>
        <dbReference type="EMBL" id="GFH61605.1"/>
    </source>
</evidence>
<gene>
    <name evidence="2" type="ORF">CTEN210_18081</name>
</gene>
<dbReference type="InterPro" id="IPR008962">
    <property type="entry name" value="PapD-like_sf"/>
</dbReference>
<feature type="domain" description="MSP" evidence="1">
    <location>
        <begin position="336"/>
        <end position="441"/>
    </location>
</feature>
<dbReference type="EMBL" id="BLLK01000074">
    <property type="protein sequence ID" value="GFH61605.1"/>
    <property type="molecule type" value="Genomic_DNA"/>
</dbReference>